<protein>
    <submittedName>
        <fullName evidence="9">MgtC/SapB family protein</fullName>
    </submittedName>
</protein>
<keyword evidence="4 7" id="KW-0812">Transmembrane</keyword>
<feature type="transmembrane region" description="Helical" evidence="7">
    <location>
        <begin position="93"/>
        <end position="115"/>
    </location>
</feature>
<dbReference type="Proteomes" id="UP000252172">
    <property type="component" value="Unassembled WGS sequence"/>
</dbReference>
<feature type="transmembrane region" description="Helical" evidence="7">
    <location>
        <begin position="13"/>
        <end position="29"/>
    </location>
</feature>
<keyword evidence="5 7" id="KW-1133">Transmembrane helix</keyword>
<comment type="caution">
    <text evidence="9">The sequence shown here is derived from an EMBL/GenBank/DDBJ whole genome shotgun (WGS) entry which is preliminary data.</text>
</comment>
<name>A0A368N3C8_9FLAO</name>
<evidence type="ECO:0000256" key="4">
    <source>
        <dbReference type="ARBA" id="ARBA00022692"/>
    </source>
</evidence>
<dbReference type="OrthoDB" id="9811198at2"/>
<feature type="transmembrane region" description="Helical" evidence="7">
    <location>
        <begin position="41"/>
        <end position="61"/>
    </location>
</feature>
<dbReference type="EMBL" id="QPIE01000001">
    <property type="protein sequence ID" value="RCU44680.1"/>
    <property type="molecule type" value="Genomic_DNA"/>
</dbReference>
<keyword evidence="10" id="KW-1185">Reference proteome</keyword>
<dbReference type="InterPro" id="IPR049177">
    <property type="entry name" value="MgtC_SapB_SrpB_YhiD_N"/>
</dbReference>
<feature type="domain" description="MgtC/SapB/SrpB/YhiD N-terminal" evidence="8">
    <location>
        <begin position="18"/>
        <end position="135"/>
    </location>
</feature>
<proteinExistence type="inferred from homology"/>
<evidence type="ECO:0000256" key="3">
    <source>
        <dbReference type="ARBA" id="ARBA00022475"/>
    </source>
</evidence>
<accession>A0A368N3C8</accession>
<feature type="transmembrane region" description="Helical" evidence="7">
    <location>
        <begin position="67"/>
        <end position="86"/>
    </location>
</feature>
<dbReference type="AlphaFoldDB" id="A0A368N3C8"/>
<dbReference type="InterPro" id="IPR003416">
    <property type="entry name" value="MgtC/SapB/SrpB/YhiD_fam"/>
</dbReference>
<dbReference type="PANTHER" id="PTHR33778:SF1">
    <property type="entry name" value="MAGNESIUM TRANSPORTER YHID-RELATED"/>
    <property type="match status" value="1"/>
</dbReference>
<comment type="similarity">
    <text evidence="2">Belongs to the MgtC/SapB family.</text>
</comment>
<keyword evidence="3" id="KW-1003">Cell membrane</keyword>
<sequence>MIEYLDHIEMTDVYKALFALIAGLILGYEREMKDKSAGLKTITIICLGSALFTIISMKIGVGTNDPGRIAANIITGIGFLGAGVIFKSGFNVYGLTTAGIIWMSAAIGMAIGFGYVALGGIFLISSLLVIYISKYFVYWLMPQHNSRVLKISLPEEEAPARNEIIEKIGSFAIHHSEIYIEKYDGKVEVTVELQIHGKKIRLLEDYLLSEKKLSSFKF</sequence>
<evidence type="ECO:0000256" key="6">
    <source>
        <dbReference type="ARBA" id="ARBA00023136"/>
    </source>
</evidence>
<keyword evidence="6 7" id="KW-0472">Membrane</keyword>
<evidence type="ECO:0000256" key="7">
    <source>
        <dbReference type="SAM" id="Phobius"/>
    </source>
</evidence>
<dbReference type="PANTHER" id="PTHR33778">
    <property type="entry name" value="PROTEIN MGTC"/>
    <property type="match status" value="1"/>
</dbReference>
<feature type="transmembrane region" description="Helical" evidence="7">
    <location>
        <begin position="121"/>
        <end position="141"/>
    </location>
</feature>
<organism evidence="9 10">
    <name type="scientific">Chryseobacterium lacus</name>
    <dbReference type="NCBI Taxonomy" id="2058346"/>
    <lineage>
        <taxon>Bacteria</taxon>
        <taxon>Pseudomonadati</taxon>
        <taxon>Bacteroidota</taxon>
        <taxon>Flavobacteriia</taxon>
        <taxon>Flavobacteriales</taxon>
        <taxon>Weeksellaceae</taxon>
        <taxon>Chryseobacterium group</taxon>
        <taxon>Chryseobacterium</taxon>
    </lineage>
</organism>
<reference evidence="9 10" key="1">
    <citation type="submission" date="2018-07" db="EMBL/GenBank/DDBJ databases">
        <title>Chryseobacterium lacus sp. nov., isolated from lake water.</title>
        <authorList>
            <person name="Li C.-M."/>
        </authorList>
    </citation>
    <scope>NUCLEOTIDE SEQUENCE [LARGE SCALE GENOMIC DNA]</scope>
    <source>
        <strain evidence="9 10">YLOS41</strain>
    </source>
</reference>
<comment type="subcellular location">
    <subcellularLocation>
        <location evidence="1">Cell membrane</location>
        <topology evidence="1">Multi-pass membrane protein</topology>
    </subcellularLocation>
</comment>
<dbReference type="PRINTS" id="PR01837">
    <property type="entry name" value="MGTCSAPBPROT"/>
</dbReference>
<dbReference type="GO" id="GO:0005886">
    <property type="term" value="C:plasma membrane"/>
    <property type="evidence" value="ECO:0007669"/>
    <property type="project" value="UniProtKB-SubCell"/>
</dbReference>
<evidence type="ECO:0000256" key="2">
    <source>
        <dbReference type="ARBA" id="ARBA00009298"/>
    </source>
</evidence>
<dbReference type="Pfam" id="PF02308">
    <property type="entry name" value="MgtC"/>
    <property type="match status" value="1"/>
</dbReference>
<evidence type="ECO:0000256" key="5">
    <source>
        <dbReference type="ARBA" id="ARBA00022989"/>
    </source>
</evidence>
<evidence type="ECO:0000259" key="8">
    <source>
        <dbReference type="Pfam" id="PF02308"/>
    </source>
</evidence>
<evidence type="ECO:0000256" key="1">
    <source>
        <dbReference type="ARBA" id="ARBA00004651"/>
    </source>
</evidence>
<evidence type="ECO:0000313" key="9">
    <source>
        <dbReference type="EMBL" id="RCU44680.1"/>
    </source>
</evidence>
<evidence type="ECO:0000313" key="10">
    <source>
        <dbReference type="Proteomes" id="UP000252172"/>
    </source>
</evidence>
<gene>
    <name evidence="9" type="ORF">DQ356_00145</name>
</gene>
<dbReference type="RefSeq" id="WP_114302455.1">
    <property type="nucleotide sequence ID" value="NZ_QPIE01000001.1"/>
</dbReference>